<dbReference type="AlphaFoldDB" id="A0A2K9P1M5"/>
<accession>A0A2K9P1M5</accession>
<organism evidence="2 3">
    <name type="scientific">Monoglobus pectinilyticus</name>
    <dbReference type="NCBI Taxonomy" id="1981510"/>
    <lineage>
        <taxon>Bacteria</taxon>
        <taxon>Bacillati</taxon>
        <taxon>Bacillota</taxon>
        <taxon>Clostridia</taxon>
        <taxon>Monoglobales</taxon>
        <taxon>Monoglobaceae</taxon>
        <taxon>Monoglobus</taxon>
    </lineage>
</organism>
<protein>
    <recommendedName>
        <fullName evidence="1">DUF6794 domain-containing protein</fullName>
    </recommendedName>
</protein>
<evidence type="ECO:0000313" key="3">
    <source>
        <dbReference type="Proteomes" id="UP000235589"/>
    </source>
</evidence>
<sequence>MNLYSEIENIFPTLESLFSEKDLLKFKNTRIIDLYRYHFGLGTWIRNNLIYPKDSVLCDLFIENGIEQPDDMSSFIIKLFHYYVWNKI</sequence>
<reference evidence="2 3" key="1">
    <citation type="submission" date="2017-04" db="EMBL/GenBank/DDBJ databases">
        <title>Monoglobus pectinilyticus 14 draft genome.</title>
        <authorList>
            <person name="Kim C."/>
            <person name="Rosendale D.I."/>
            <person name="Kelly W.J."/>
            <person name="Tannock G.W."/>
            <person name="Patchett M.L."/>
            <person name="Jordens J.Z."/>
        </authorList>
    </citation>
    <scope>NUCLEOTIDE SEQUENCE [LARGE SCALE GENOMIC DNA]</scope>
    <source>
        <strain evidence="2 3">14</strain>
    </source>
</reference>
<name>A0A2K9P1M5_9FIRM</name>
<evidence type="ECO:0000259" key="1">
    <source>
        <dbReference type="Pfam" id="PF20594"/>
    </source>
</evidence>
<dbReference type="Pfam" id="PF20594">
    <property type="entry name" value="DUF6794"/>
    <property type="match status" value="1"/>
</dbReference>
<dbReference type="EMBL" id="CP020991">
    <property type="protein sequence ID" value="AUO19157.1"/>
    <property type="molecule type" value="Genomic_DNA"/>
</dbReference>
<dbReference type="Proteomes" id="UP000235589">
    <property type="component" value="Chromosome"/>
</dbReference>
<keyword evidence="3" id="KW-1185">Reference proteome</keyword>
<dbReference type="InterPro" id="IPR046744">
    <property type="entry name" value="DUF6794"/>
</dbReference>
<dbReference type="KEGG" id="mpec:B9O19_00987"/>
<evidence type="ECO:0000313" key="2">
    <source>
        <dbReference type="EMBL" id="AUO19157.1"/>
    </source>
</evidence>
<proteinExistence type="predicted"/>
<gene>
    <name evidence="2" type="ORF">B9O19_00987</name>
</gene>
<feature type="domain" description="DUF6794" evidence="1">
    <location>
        <begin position="7"/>
        <end position="83"/>
    </location>
</feature>